<accession>A0A7D5W1U8</accession>
<evidence type="ECO:0000313" key="1">
    <source>
        <dbReference type="EMBL" id="QLJ16287.1"/>
    </source>
</evidence>
<reference evidence="1 2" key="1">
    <citation type="journal article" date="2009" name="Mikrobiologiia">
        <title>[Phenanthren biodegradation and interaction of Pseudomonas putida BS3701 and Burkholderia sp.BS3702 in plant rhizosphere].</title>
        <authorList>
            <person name="Ovchinnikova A.A."/>
            <person name="Vetrova A.A."/>
            <person name="Filonov A.E."/>
            <person name="Boronin A.M."/>
        </authorList>
    </citation>
    <scope>NUCLEOTIDE SEQUENCE [LARGE SCALE GENOMIC DNA]</scope>
    <source>
        <strain evidence="1 2">BS3701</strain>
    </source>
</reference>
<name>A0A7D5W1U8_PSEPU</name>
<protein>
    <submittedName>
        <fullName evidence="1">Uncharacterized protein</fullName>
    </submittedName>
</protein>
<evidence type="ECO:0000313" key="2">
    <source>
        <dbReference type="Proteomes" id="UP000510934"/>
    </source>
</evidence>
<dbReference type="RefSeq" id="WP_180689693.1">
    <property type="nucleotide sequence ID" value="NZ_CP059052.1"/>
</dbReference>
<dbReference type="AlphaFoldDB" id="A0A7D5W1U8"/>
<gene>
    <name evidence="1" type="ORF">H0H12_10320</name>
</gene>
<sequence>MAGQMIVLPGVTAAAGPSAPRVNINTPDTIAARMPTIKHAVAARSLSAAPGGGVIGRCRVTGSPLISKGSAAATMTITEIAGRLGLGFSTPGAAGLALPAGSITQSFTLVAAINLSATDAAGNYPINLLSGFDGADAYISGLLRAYGAASSVFPGKIGSNTGTSGTWSFANLPAAGWAIVVIDYNNSTRVMSVGINQSTSFTVATMPASYAPSAGSYVEIGYHVASQSLQNSKLGDLYTFSDSLLKTDLGKSQLAELMAALKTYYSIA</sequence>
<dbReference type="EMBL" id="CP059052">
    <property type="protein sequence ID" value="QLJ16287.1"/>
    <property type="molecule type" value="Genomic_DNA"/>
</dbReference>
<organism evidence="1 2">
    <name type="scientific">Pseudomonas putida</name>
    <name type="common">Arthrobacter siderocapsulatus</name>
    <dbReference type="NCBI Taxonomy" id="303"/>
    <lineage>
        <taxon>Bacteria</taxon>
        <taxon>Pseudomonadati</taxon>
        <taxon>Pseudomonadota</taxon>
        <taxon>Gammaproteobacteria</taxon>
        <taxon>Pseudomonadales</taxon>
        <taxon>Pseudomonadaceae</taxon>
        <taxon>Pseudomonas</taxon>
    </lineage>
</organism>
<proteinExistence type="predicted"/>
<dbReference type="Proteomes" id="UP000510934">
    <property type="component" value="Chromosome"/>
</dbReference>